<dbReference type="AlphaFoldDB" id="A0A6P1Y349"/>
<reference evidence="1 2" key="1">
    <citation type="submission" date="2020-01" db="EMBL/GenBank/DDBJ databases">
        <title>Complete genome sequence of a human oral phylogroup 1 Treponema sp. strain ATCC 700766, originally isolated from periodontitis dental plaque.</title>
        <authorList>
            <person name="Chan Y."/>
            <person name="Huo Y.-B."/>
            <person name="Yu X.-L."/>
            <person name="Zeng H."/>
            <person name="Leung W.-K."/>
            <person name="Watt R.M."/>
        </authorList>
    </citation>
    <scope>NUCLEOTIDE SEQUENCE [LARGE SCALE GENOMIC DNA]</scope>
    <source>
        <strain evidence="1 2">OMZ 804</strain>
    </source>
</reference>
<dbReference type="RefSeq" id="WP_162661913.1">
    <property type="nucleotide sequence ID" value="NZ_CP048020.1"/>
</dbReference>
<sequence length="59" mass="6674">MLKGELVQSGRFEWWSEKENANIKNHKDANNNGISFRDILPIFDDPYSCGGFNTPTLAS</sequence>
<dbReference type="EMBL" id="CP048020">
    <property type="protein sequence ID" value="QHX44208.1"/>
    <property type="molecule type" value="Genomic_DNA"/>
</dbReference>
<protein>
    <submittedName>
        <fullName evidence="1">Uncharacterized protein</fullName>
    </submittedName>
</protein>
<evidence type="ECO:0000313" key="2">
    <source>
        <dbReference type="Proteomes" id="UP000464374"/>
    </source>
</evidence>
<dbReference type="Proteomes" id="UP000464374">
    <property type="component" value="Chromosome"/>
</dbReference>
<accession>A0A6P1Y349</accession>
<organism evidence="1 2">
    <name type="scientific">Treponema vincentii</name>
    <dbReference type="NCBI Taxonomy" id="69710"/>
    <lineage>
        <taxon>Bacteria</taxon>
        <taxon>Pseudomonadati</taxon>
        <taxon>Spirochaetota</taxon>
        <taxon>Spirochaetia</taxon>
        <taxon>Spirochaetales</taxon>
        <taxon>Treponemataceae</taxon>
        <taxon>Treponema</taxon>
    </lineage>
</organism>
<dbReference type="KEGG" id="trz:GWP43_12925"/>
<gene>
    <name evidence="1" type="ORF">GWP43_12925</name>
</gene>
<evidence type="ECO:0000313" key="1">
    <source>
        <dbReference type="EMBL" id="QHX44208.1"/>
    </source>
</evidence>
<proteinExistence type="predicted"/>
<name>A0A6P1Y349_9SPIR</name>